<dbReference type="SMART" id="SM00226">
    <property type="entry name" value="LMWPc"/>
    <property type="match status" value="1"/>
</dbReference>
<keyword evidence="3" id="KW-1185">Reference proteome</keyword>
<reference evidence="2 3" key="1">
    <citation type="submission" date="2019-12" db="EMBL/GenBank/DDBJ databases">
        <title>Strain KN286 was isolated from seawater, which was collected from Caroline Seamount in the tropical western Pacific.</title>
        <authorList>
            <person name="Wang Q."/>
        </authorList>
    </citation>
    <scope>NUCLEOTIDE SEQUENCE [LARGE SCALE GENOMIC DNA]</scope>
    <source>
        <strain evidence="2 3">KN286</strain>
    </source>
</reference>
<comment type="caution">
    <text evidence="2">The sequence shown here is derived from an EMBL/GenBank/DDBJ whole genome shotgun (WGS) entry which is preliminary data.</text>
</comment>
<evidence type="ECO:0000313" key="3">
    <source>
        <dbReference type="Proteomes" id="UP000436016"/>
    </source>
</evidence>
<name>A0A6B0TPK9_9RHOB</name>
<sequence length="157" mass="17363">MKILIICKGNAIGSPMVESLLNHKGAQRLTALSAGTEPKKRIRREVAEYLIRRGHDPRVGTCTHWRDVDLSDGDFDVVINFCEIEGDVSPELIGKAMLVDWSDLVPAGLTCQAKLAKDEISALYSAFDRRVEALLSLPFEYLDRATLRPALARALSV</sequence>
<dbReference type="AlphaFoldDB" id="A0A6B0TPK9"/>
<gene>
    <name evidence="2" type="ORF">GSH16_10325</name>
</gene>
<dbReference type="EMBL" id="WUWG01000003">
    <property type="protein sequence ID" value="MXU65846.1"/>
    <property type="molecule type" value="Genomic_DNA"/>
</dbReference>
<accession>A0A6B0TPK9</accession>
<dbReference type="Proteomes" id="UP000436016">
    <property type="component" value="Unassembled WGS sequence"/>
</dbReference>
<dbReference type="SUPFAM" id="SSF52788">
    <property type="entry name" value="Phosphotyrosine protein phosphatases I"/>
    <property type="match status" value="1"/>
</dbReference>
<evidence type="ECO:0000259" key="1">
    <source>
        <dbReference type="SMART" id="SM00226"/>
    </source>
</evidence>
<proteinExistence type="predicted"/>
<dbReference type="InterPro" id="IPR023485">
    <property type="entry name" value="Ptyr_pPase"/>
</dbReference>
<evidence type="ECO:0000313" key="2">
    <source>
        <dbReference type="EMBL" id="MXU65846.1"/>
    </source>
</evidence>
<protein>
    <recommendedName>
        <fullName evidence="1">Phosphotyrosine protein phosphatase I domain-containing protein</fullName>
    </recommendedName>
</protein>
<dbReference type="RefSeq" id="WP_160854689.1">
    <property type="nucleotide sequence ID" value="NZ_WUWG01000003.1"/>
</dbReference>
<feature type="domain" description="Phosphotyrosine protein phosphatase I" evidence="1">
    <location>
        <begin position="1"/>
        <end position="137"/>
    </location>
</feature>
<dbReference type="Pfam" id="PF01451">
    <property type="entry name" value="LMWPc"/>
    <property type="match status" value="1"/>
</dbReference>
<dbReference type="InterPro" id="IPR036196">
    <property type="entry name" value="Ptyr_pPase_sf"/>
</dbReference>
<dbReference type="Gene3D" id="3.40.50.2300">
    <property type="match status" value="1"/>
</dbReference>
<organism evidence="2 3">
    <name type="scientific">Oceanomicrobium pacificus</name>
    <dbReference type="NCBI Taxonomy" id="2692916"/>
    <lineage>
        <taxon>Bacteria</taxon>
        <taxon>Pseudomonadati</taxon>
        <taxon>Pseudomonadota</taxon>
        <taxon>Alphaproteobacteria</taxon>
        <taxon>Rhodobacterales</taxon>
        <taxon>Paracoccaceae</taxon>
        <taxon>Oceanomicrobium</taxon>
    </lineage>
</organism>